<dbReference type="PRINTS" id="PR00598">
    <property type="entry name" value="HTHMARR"/>
</dbReference>
<dbReference type="InterPro" id="IPR036390">
    <property type="entry name" value="WH_DNA-bd_sf"/>
</dbReference>
<evidence type="ECO:0000259" key="1">
    <source>
        <dbReference type="PROSITE" id="PS50995"/>
    </source>
</evidence>
<proteinExistence type="predicted"/>
<dbReference type="PANTHER" id="PTHR33164">
    <property type="entry name" value="TRANSCRIPTIONAL REGULATOR, MARR FAMILY"/>
    <property type="match status" value="1"/>
</dbReference>
<comment type="caution">
    <text evidence="2">The sequence shown here is derived from an EMBL/GenBank/DDBJ whole genome shotgun (WGS) entry which is preliminary data.</text>
</comment>
<dbReference type="PANTHER" id="PTHR33164:SF43">
    <property type="entry name" value="HTH-TYPE TRANSCRIPTIONAL REPRESSOR YETL"/>
    <property type="match status" value="1"/>
</dbReference>
<dbReference type="Proteomes" id="UP001611075">
    <property type="component" value="Unassembled WGS sequence"/>
</dbReference>
<reference evidence="2 3" key="1">
    <citation type="submission" date="2024-10" db="EMBL/GenBank/DDBJ databases">
        <title>The Natural Products Discovery Center: Release of the First 8490 Sequenced Strains for Exploring Actinobacteria Biosynthetic Diversity.</title>
        <authorList>
            <person name="Kalkreuter E."/>
            <person name="Kautsar S.A."/>
            <person name="Yang D."/>
            <person name="Bader C.D."/>
            <person name="Teijaro C.N."/>
            <person name="Fluegel L."/>
            <person name="Davis C.M."/>
            <person name="Simpson J.R."/>
            <person name="Lauterbach L."/>
            <person name="Steele A.D."/>
            <person name="Gui C."/>
            <person name="Meng S."/>
            <person name="Li G."/>
            <person name="Viehrig K."/>
            <person name="Ye F."/>
            <person name="Su P."/>
            <person name="Kiefer A.F."/>
            <person name="Nichols A."/>
            <person name="Cepeda A.J."/>
            <person name="Yan W."/>
            <person name="Fan B."/>
            <person name="Jiang Y."/>
            <person name="Adhikari A."/>
            <person name="Zheng C.-J."/>
            <person name="Schuster L."/>
            <person name="Cowan T.M."/>
            <person name="Smanski M.J."/>
            <person name="Chevrette M.G."/>
            <person name="De Carvalho L.P.S."/>
            <person name="Shen B."/>
        </authorList>
    </citation>
    <scope>NUCLEOTIDE SEQUENCE [LARGE SCALE GENOMIC DNA]</scope>
    <source>
        <strain evidence="2 3">NPDC021253</strain>
    </source>
</reference>
<dbReference type="EMBL" id="JBIRPU010000006">
    <property type="protein sequence ID" value="MFI0793414.1"/>
    <property type="molecule type" value="Genomic_DNA"/>
</dbReference>
<evidence type="ECO:0000313" key="3">
    <source>
        <dbReference type="Proteomes" id="UP001611075"/>
    </source>
</evidence>
<dbReference type="SUPFAM" id="SSF46785">
    <property type="entry name" value="Winged helix' DNA-binding domain"/>
    <property type="match status" value="1"/>
</dbReference>
<dbReference type="SMART" id="SM00347">
    <property type="entry name" value="HTH_MARR"/>
    <property type="match status" value="1"/>
</dbReference>
<gene>
    <name evidence="2" type="ORF">ACH4OY_12045</name>
</gene>
<feature type="domain" description="HTH marR-type" evidence="1">
    <location>
        <begin position="10"/>
        <end position="142"/>
    </location>
</feature>
<dbReference type="Gene3D" id="1.10.10.10">
    <property type="entry name" value="Winged helix-like DNA-binding domain superfamily/Winged helix DNA-binding domain"/>
    <property type="match status" value="1"/>
</dbReference>
<sequence>MHEKSSGAQEEGLAESFWAVARRLRHLSRQTLEPWAINPGHSRALGVLTRHGAMRLSALAEHLRIAPRSTTEVVDGLEERGLVARRPDPVDRRATLVTLTDEGTRVGAAIRAARHTEAERLFGGLSPTDRAHLARILHTLRD</sequence>
<dbReference type="PROSITE" id="PS50995">
    <property type="entry name" value="HTH_MARR_2"/>
    <property type="match status" value="1"/>
</dbReference>
<accession>A0ABW7SI99</accession>
<dbReference type="InterPro" id="IPR000835">
    <property type="entry name" value="HTH_MarR-typ"/>
</dbReference>
<evidence type="ECO:0000313" key="2">
    <source>
        <dbReference type="EMBL" id="MFI0793414.1"/>
    </source>
</evidence>
<name>A0ABW7SI99_9ACTN</name>
<organism evidence="2 3">
    <name type="scientific">Micromonospora rubida</name>
    <dbReference type="NCBI Taxonomy" id="2697657"/>
    <lineage>
        <taxon>Bacteria</taxon>
        <taxon>Bacillati</taxon>
        <taxon>Actinomycetota</taxon>
        <taxon>Actinomycetes</taxon>
        <taxon>Micromonosporales</taxon>
        <taxon>Micromonosporaceae</taxon>
        <taxon>Micromonospora</taxon>
    </lineage>
</organism>
<protein>
    <submittedName>
        <fullName evidence="2">MarR family winged helix-turn-helix transcriptional regulator</fullName>
    </submittedName>
</protein>
<dbReference type="InterPro" id="IPR039422">
    <property type="entry name" value="MarR/SlyA-like"/>
</dbReference>
<dbReference type="RefSeq" id="WP_396679115.1">
    <property type="nucleotide sequence ID" value="NZ_JBIRPU010000006.1"/>
</dbReference>
<dbReference type="InterPro" id="IPR036388">
    <property type="entry name" value="WH-like_DNA-bd_sf"/>
</dbReference>
<dbReference type="Pfam" id="PF01047">
    <property type="entry name" value="MarR"/>
    <property type="match status" value="1"/>
</dbReference>
<keyword evidence="3" id="KW-1185">Reference proteome</keyword>